<protein>
    <submittedName>
        <fullName evidence="1">Uncharacterized protein</fullName>
    </submittedName>
</protein>
<accession>A0A7J6EZS4</accession>
<dbReference type="AlphaFoldDB" id="A0A7J6EZS4"/>
<comment type="caution">
    <text evidence="1">The sequence shown here is derived from an EMBL/GenBank/DDBJ whole genome shotgun (WGS) entry which is preliminary data.</text>
</comment>
<name>A0A7J6EZS4_CANSA</name>
<dbReference type="EMBL" id="JAATIQ010000290">
    <property type="protein sequence ID" value="KAF4363922.1"/>
    <property type="molecule type" value="Genomic_DNA"/>
</dbReference>
<keyword evidence="2" id="KW-1185">Reference proteome</keyword>
<evidence type="ECO:0000313" key="1">
    <source>
        <dbReference type="EMBL" id="KAF4363922.1"/>
    </source>
</evidence>
<sequence>MGGSETSKELMQLEHKNPSTLPLGLDLQTPDAVAAAETGLWVEREDESHLQAALRAAAFHSTTLFVGEDFGVL</sequence>
<dbReference type="Proteomes" id="UP000583929">
    <property type="component" value="Unassembled WGS sequence"/>
</dbReference>
<organism evidence="1 2">
    <name type="scientific">Cannabis sativa</name>
    <name type="common">Hemp</name>
    <name type="synonym">Marijuana</name>
    <dbReference type="NCBI Taxonomy" id="3483"/>
    <lineage>
        <taxon>Eukaryota</taxon>
        <taxon>Viridiplantae</taxon>
        <taxon>Streptophyta</taxon>
        <taxon>Embryophyta</taxon>
        <taxon>Tracheophyta</taxon>
        <taxon>Spermatophyta</taxon>
        <taxon>Magnoliopsida</taxon>
        <taxon>eudicotyledons</taxon>
        <taxon>Gunneridae</taxon>
        <taxon>Pentapetalae</taxon>
        <taxon>rosids</taxon>
        <taxon>fabids</taxon>
        <taxon>Rosales</taxon>
        <taxon>Cannabaceae</taxon>
        <taxon>Cannabis</taxon>
    </lineage>
</organism>
<proteinExistence type="predicted"/>
<gene>
    <name evidence="1" type="ORF">G4B88_004222</name>
</gene>
<evidence type="ECO:0000313" key="2">
    <source>
        <dbReference type="Proteomes" id="UP000583929"/>
    </source>
</evidence>
<reference evidence="1 2" key="1">
    <citation type="journal article" date="2020" name="bioRxiv">
        <title>Sequence and annotation of 42 cannabis genomes reveals extensive copy number variation in cannabinoid synthesis and pathogen resistance genes.</title>
        <authorList>
            <person name="Mckernan K.J."/>
            <person name="Helbert Y."/>
            <person name="Kane L.T."/>
            <person name="Ebling H."/>
            <person name="Zhang L."/>
            <person name="Liu B."/>
            <person name="Eaton Z."/>
            <person name="Mclaughlin S."/>
            <person name="Kingan S."/>
            <person name="Baybayan P."/>
            <person name="Concepcion G."/>
            <person name="Jordan M."/>
            <person name="Riva A."/>
            <person name="Barbazuk W."/>
            <person name="Harkins T."/>
        </authorList>
    </citation>
    <scope>NUCLEOTIDE SEQUENCE [LARGE SCALE GENOMIC DNA]</scope>
    <source>
        <strain evidence="2">cv. Jamaican Lion 4</strain>
        <tissue evidence="1">Leaf</tissue>
    </source>
</reference>